<comment type="subcellular location">
    <subcellularLocation>
        <location evidence="2">Cytoplasm</location>
        <location evidence="2">Cytosol</location>
    </subcellularLocation>
    <subcellularLocation>
        <location evidence="1">Nucleus</location>
    </subcellularLocation>
    <subcellularLocation>
        <location evidence="3">Secreted</location>
        <location evidence="3">Extracellular exosome</location>
    </subcellularLocation>
</comment>
<evidence type="ECO:0000256" key="4">
    <source>
        <dbReference type="ARBA" id="ARBA00022448"/>
    </source>
</evidence>
<dbReference type="PANTHER" id="PTHR15204">
    <property type="entry name" value="LARGE PROLINE-RICH PROTEIN BAG6"/>
    <property type="match status" value="1"/>
</dbReference>
<feature type="region of interest" description="Disordered" evidence="12">
    <location>
        <begin position="736"/>
        <end position="814"/>
    </location>
</feature>
<evidence type="ECO:0000256" key="12">
    <source>
        <dbReference type="SAM" id="MobiDB-lite"/>
    </source>
</evidence>
<dbReference type="CDD" id="cd01809">
    <property type="entry name" value="Ubl_BAG6"/>
    <property type="match status" value="1"/>
</dbReference>
<keyword evidence="5" id="KW-0963">Cytoplasm</keyword>
<dbReference type="GO" id="GO:0031593">
    <property type="term" value="F:polyubiquitin modification-dependent protein binding"/>
    <property type="evidence" value="ECO:0007669"/>
    <property type="project" value="TreeGrafter"/>
</dbReference>
<protein>
    <recommendedName>
        <fullName evidence="11">BCL2-associated athanogene 6</fullName>
    </recommendedName>
</protein>
<organism evidence="14">
    <name type="scientific">Ixodes ricinus</name>
    <name type="common">Common tick</name>
    <name type="synonym">Acarus ricinus</name>
    <dbReference type="NCBI Taxonomy" id="34613"/>
    <lineage>
        <taxon>Eukaryota</taxon>
        <taxon>Metazoa</taxon>
        <taxon>Ecdysozoa</taxon>
        <taxon>Arthropoda</taxon>
        <taxon>Chelicerata</taxon>
        <taxon>Arachnida</taxon>
        <taxon>Acari</taxon>
        <taxon>Parasitiformes</taxon>
        <taxon>Ixodida</taxon>
        <taxon>Ixodoidea</taxon>
        <taxon>Ixodidae</taxon>
        <taxon>Ixodinae</taxon>
        <taxon>Ixodes</taxon>
    </lineage>
</organism>
<feature type="compositionally biased region" description="Low complexity" evidence="12">
    <location>
        <begin position="320"/>
        <end position="350"/>
    </location>
</feature>
<feature type="region of interest" description="Disordered" evidence="12">
    <location>
        <begin position="200"/>
        <end position="260"/>
    </location>
</feature>
<feature type="compositionally biased region" description="Low complexity" evidence="12">
    <location>
        <begin position="607"/>
        <end position="641"/>
    </location>
</feature>
<feature type="compositionally biased region" description="Low complexity" evidence="12">
    <location>
        <begin position="886"/>
        <end position="900"/>
    </location>
</feature>
<feature type="compositionally biased region" description="Gly residues" evidence="12">
    <location>
        <begin position="516"/>
        <end position="530"/>
    </location>
</feature>
<feature type="compositionally biased region" description="Basic and acidic residues" evidence="12">
    <location>
        <begin position="864"/>
        <end position="875"/>
    </location>
</feature>
<evidence type="ECO:0000313" key="14">
    <source>
        <dbReference type="EMBL" id="JAP73227.1"/>
    </source>
</evidence>
<evidence type="ECO:0000256" key="7">
    <source>
        <dbReference type="ARBA" id="ARBA00022703"/>
    </source>
</evidence>
<keyword evidence="8" id="KW-0156">Chromatin regulator</keyword>
<dbReference type="InterPro" id="IPR000626">
    <property type="entry name" value="Ubiquitin-like_dom"/>
</dbReference>
<dbReference type="GO" id="GO:0006325">
    <property type="term" value="P:chromatin organization"/>
    <property type="evidence" value="ECO:0007669"/>
    <property type="project" value="UniProtKB-KW"/>
</dbReference>
<feature type="region of interest" description="Disordered" evidence="12">
    <location>
        <begin position="291"/>
        <end position="357"/>
    </location>
</feature>
<evidence type="ECO:0000256" key="11">
    <source>
        <dbReference type="ARBA" id="ARBA00030033"/>
    </source>
</evidence>
<dbReference type="InterPro" id="IPR021925">
    <property type="entry name" value="BAG6"/>
</dbReference>
<evidence type="ECO:0000259" key="13">
    <source>
        <dbReference type="PROSITE" id="PS50053"/>
    </source>
</evidence>
<evidence type="ECO:0000256" key="5">
    <source>
        <dbReference type="ARBA" id="ARBA00022490"/>
    </source>
</evidence>
<feature type="compositionally biased region" description="Low complexity" evidence="12">
    <location>
        <begin position="77"/>
        <end position="87"/>
    </location>
</feature>
<feature type="compositionally biased region" description="Polar residues" evidence="12">
    <location>
        <begin position="591"/>
        <end position="606"/>
    </location>
</feature>
<feature type="compositionally biased region" description="Low complexity" evidence="12">
    <location>
        <begin position="579"/>
        <end position="590"/>
    </location>
</feature>
<feature type="region of interest" description="Disordered" evidence="12">
    <location>
        <begin position="480"/>
        <end position="531"/>
    </location>
</feature>
<reference evidence="14" key="1">
    <citation type="submission" date="2016-02" db="EMBL/GenBank/DDBJ databases">
        <title>RNAseq analyses of the midgut from blood- or serum-fed Ixodes ricinus ticks.</title>
        <authorList>
            <person name="Perner J."/>
            <person name="Provaznik J."/>
            <person name="Schrenkova J."/>
            <person name="Urbanova V."/>
            <person name="Ribeiro J.M."/>
            <person name="Kopacek P."/>
        </authorList>
    </citation>
    <scope>NUCLEOTIDE SEQUENCE</scope>
    <source>
        <tissue evidence="14">Gut</tissue>
    </source>
</reference>
<feature type="region of interest" description="Disordered" evidence="12">
    <location>
        <begin position="70"/>
        <end position="113"/>
    </location>
</feature>
<sequence length="1376" mass="142688">MLEVTVKTLDSQNRNYSVPDDITVKSFKEKIAGSVNIPADKQRLIFCGRVLQDDKKLNEYDVNGKVIHLVQRPPPHSSGSQSSSSAAAGGGVSGAGRGAGGPPGGALPHPREGSGFLLGAFTIPQDMIDPAQVQQIVQDVVSGMGEIGRNATVMSRTSEDGSSVDVHINLGQVPMQSEAQLRLNQAQTMLRKAARVIATLENRGENGSPTGEGDTEAMEVAEGTEGAPAVDANANTTAPAGANDNNSGSEGTGGAAPSGSTGRFGEGIVNAARAAAAAAAVVAARVTAGSVFGSSSAPGSNQATTDSQDNSPEEQPRPSPAASNSSSEQTTTGSGTAPASGTAGESSGGTPFARLRRDIGPPATALAPVLGEIQQLQTRLAPFLQQYQQLVGEEERVEGGTQPSVTDAEASALSNGVCQAMHLLSHALHAVSDLHLNATARPRSLRARLLVPMQSGGLFHAGMPFQGQISVNAVRSPSGEFTIGSRTGSAPGAQATTGTATNAAAQPDSPSDPRGGAMGGGGPFGGGGGPALLTAQSPVVFMELGPGSITIDSISTGVIDDMPRSPPPLEPIEPEEDAPAASAPPAEEPATSGQSGEAGTPTSQGQTSRGSTAGAATVTTSSGTTGTRASPSSGPFRGPLGFPPGALGGPFMGPVGNSFDPCLPCNSYWAHSHGAASRGGRTGASGTQRGPNAAAQVPQAMNAHDDQLHQMLNGLMTALLHQPHVLLHNQPNIMNLGRGGAGGASRDRDTGTQSQGRSTTERDSGGQAGAVGFGRARCRTRDAGGHSRSTTGGAAAEGYPSHRYTRSASGRRMHEPVGRAALLQSLLQSRQQRGSSTPLWAQNAPWGPPTPTAPGSEAPPTNARPEELPSSREEAGAEDQWLDAEAAPSSRSTRTARISAGGSENSARRSPPFGPGSPPSLSTIIHVLLNDYAWRRNVGNAGVLEEFVEENLVAPNLLGDDFASALLSTVARHLTPESLVLLLRGGSPELPVYLHGHLQIKVLRFLLGHPRPTGLPQAAAAATEALLGRWGKPLVRDMLAKGNVKPGVDVEATINGFLREKLYAILLLILSRAENSFGRDLVSLVQTTLAELMALVSSCFRDETDSVDSVFRERMNFILTGLTVGLSPTVRDLIIDWAFGSWMAVLASLVFSPSAVAAVTSRYLVQSGEPSPEAAQEHQEQTPREPTPSAMEVDVSATEQTPPQPAEAPKVGGSTTTGSQDHRPTAPPLTEDPLPEVILGSESWHASVPSEWVPIITRDIQRQRRQATQPPFSDAYFCGMPSKRRKIMNGGNAGGPDGSIPSSLTEALQRAVQRAGVRAPRDGMEAFLAAARQHPALQAAHGLQLRQAVRERLSTDPDFRPDRFPNAHRFYYSADP</sequence>
<evidence type="ECO:0000256" key="9">
    <source>
        <dbReference type="ARBA" id="ARBA00023186"/>
    </source>
</evidence>
<dbReference type="GO" id="GO:0071818">
    <property type="term" value="C:BAT3 complex"/>
    <property type="evidence" value="ECO:0007669"/>
    <property type="project" value="TreeGrafter"/>
</dbReference>
<evidence type="ECO:0000256" key="6">
    <source>
        <dbReference type="ARBA" id="ARBA00022525"/>
    </source>
</evidence>
<dbReference type="InterPro" id="IPR029071">
    <property type="entry name" value="Ubiquitin-like_domsf"/>
</dbReference>
<dbReference type="GO" id="GO:0006915">
    <property type="term" value="P:apoptotic process"/>
    <property type="evidence" value="ECO:0007669"/>
    <property type="project" value="UniProtKB-KW"/>
</dbReference>
<feature type="region of interest" description="Disordered" evidence="12">
    <location>
        <begin position="828"/>
        <end position="918"/>
    </location>
</feature>
<feature type="region of interest" description="Disordered" evidence="12">
    <location>
        <begin position="552"/>
        <end position="641"/>
    </location>
</feature>
<dbReference type="SMART" id="SM00213">
    <property type="entry name" value="UBQ"/>
    <property type="match status" value="1"/>
</dbReference>
<feature type="compositionally biased region" description="Polar residues" evidence="12">
    <location>
        <begin position="292"/>
        <end position="310"/>
    </location>
</feature>
<feature type="compositionally biased region" description="Gly residues" evidence="12">
    <location>
        <begin position="88"/>
        <end position="104"/>
    </location>
</feature>
<dbReference type="EMBL" id="GEFM01002569">
    <property type="protein sequence ID" value="JAP73227.1"/>
    <property type="molecule type" value="mRNA"/>
</dbReference>
<dbReference type="GO" id="GO:0051787">
    <property type="term" value="F:misfolded protein binding"/>
    <property type="evidence" value="ECO:0007669"/>
    <property type="project" value="TreeGrafter"/>
</dbReference>
<dbReference type="GO" id="GO:0036503">
    <property type="term" value="P:ERAD pathway"/>
    <property type="evidence" value="ECO:0007669"/>
    <property type="project" value="TreeGrafter"/>
</dbReference>
<evidence type="ECO:0000256" key="8">
    <source>
        <dbReference type="ARBA" id="ARBA00022853"/>
    </source>
</evidence>
<dbReference type="SUPFAM" id="SSF54236">
    <property type="entry name" value="Ubiquitin-like"/>
    <property type="match status" value="1"/>
</dbReference>
<evidence type="ECO:0000256" key="3">
    <source>
        <dbReference type="ARBA" id="ARBA00004550"/>
    </source>
</evidence>
<feature type="compositionally biased region" description="Low complexity" evidence="12">
    <location>
        <begin position="674"/>
        <end position="690"/>
    </location>
</feature>
<evidence type="ECO:0000256" key="1">
    <source>
        <dbReference type="ARBA" id="ARBA00004123"/>
    </source>
</evidence>
<feature type="compositionally biased region" description="Low complexity" evidence="12">
    <location>
        <begin position="487"/>
        <end position="505"/>
    </location>
</feature>
<accession>A0A131Y2Y5</accession>
<feature type="region of interest" description="Disordered" evidence="12">
    <location>
        <begin position="673"/>
        <end position="695"/>
    </location>
</feature>
<feature type="domain" description="Ubiquitin-like" evidence="13">
    <location>
        <begin position="2"/>
        <end position="63"/>
    </location>
</feature>
<evidence type="ECO:0000256" key="10">
    <source>
        <dbReference type="ARBA" id="ARBA00023242"/>
    </source>
</evidence>
<keyword evidence="9" id="KW-0143">Chaperone</keyword>
<keyword evidence="6" id="KW-0964">Secreted</keyword>
<name>A0A131Y2Y5_IXORI</name>
<feature type="compositionally biased region" description="Low complexity" evidence="12">
    <location>
        <begin position="231"/>
        <end position="249"/>
    </location>
</feature>
<dbReference type="Pfam" id="PF00240">
    <property type="entry name" value="ubiquitin"/>
    <property type="match status" value="1"/>
</dbReference>
<dbReference type="Pfam" id="PF12057">
    <property type="entry name" value="BAG6"/>
    <property type="match status" value="1"/>
</dbReference>
<dbReference type="PROSITE" id="PS50053">
    <property type="entry name" value="UBIQUITIN_2"/>
    <property type="match status" value="1"/>
</dbReference>
<dbReference type="GO" id="GO:0005576">
    <property type="term" value="C:extracellular region"/>
    <property type="evidence" value="ECO:0007669"/>
    <property type="project" value="UniProtKB-SubCell"/>
</dbReference>
<dbReference type="GO" id="GO:0005634">
    <property type="term" value="C:nucleus"/>
    <property type="evidence" value="ECO:0007669"/>
    <property type="project" value="UniProtKB-SubCell"/>
</dbReference>
<proteinExistence type="evidence at transcript level"/>
<dbReference type="FunFam" id="3.10.20.90:FF:000154">
    <property type="entry name" value="Large proline-rich protein BAG6"/>
    <property type="match status" value="1"/>
</dbReference>
<keyword evidence="7" id="KW-0053">Apoptosis</keyword>
<dbReference type="PANTHER" id="PTHR15204:SF0">
    <property type="entry name" value="LARGE PROLINE-RICH PROTEIN BAG6"/>
    <property type="match status" value="1"/>
</dbReference>
<feature type="region of interest" description="Disordered" evidence="12">
    <location>
        <begin position="1168"/>
        <end position="1232"/>
    </location>
</feature>
<dbReference type="Gene3D" id="3.10.20.90">
    <property type="entry name" value="Phosphatidylinositol 3-kinase Catalytic Subunit, Chain A, domain 1"/>
    <property type="match status" value="1"/>
</dbReference>
<keyword evidence="4" id="KW-0813">Transport</keyword>
<evidence type="ECO:0000256" key="2">
    <source>
        <dbReference type="ARBA" id="ARBA00004514"/>
    </source>
</evidence>
<keyword evidence="10" id="KW-0539">Nucleus</keyword>